<dbReference type="OrthoDB" id="126902at2759"/>
<organism evidence="1 2">
    <name type="scientific">Phytophthora megakarya</name>
    <dbReference type="NCBI Taxonomy" id="4795"/>
    <lineage>
        <taxon>Eukaryota</taxon>
        <taxon>Sar</taxon>
        <taxon>Stramenopiles</taxon>
        <taxon>Oomycota</taxon>
        <taxon>Peronosporomycetes</taxon>
        <taxon>Peronosporales</taxon>
        <taxon>Peronosporaceae</taxon>
        <taxon>Phytophthora</taxon>
    </lineage>
</organism>
<proteinExistence type="predicted"/>
<gene>
    <name evidence="1" type="ORF">PHMEG_00040276</name>
</gene>
<sequence length="140" mass="15561">MSLSSFVSTNTQKARATAIRAFERMLELEGVCMDFVQASISMDVSGNRLAAAMDRFGYYLATNEGMNVSYVYSTARVNSDYQDAALACLMWHCFGRSSDLGYVQKQHVSVSADGVFYIRLLRVKTAEEQGLTLVPDKDDL</sequence>
<comment type="caution">
    <text evidence="1">The sequence shown here is derived from an EMBL/GenBank/DDBJ whole genome shotgun (WGS) entry which is preliminary data.</text>
</comment>
<dbReference type="AlphaFoldDB" id="A0A225UE51"/>
<keyword evidence="2" id="KW-1185">Reference proteome</keyword>
<dbReference type="STRING" id="4795.A0A225UE51"/>
<reference evidence="2" key="1">
    <citation type="submission" date="2017-03" db="EMBL/GenBank/DDBJ databases">
        <title>Phytopthora megakarya and P. palmivora, two closely related causual agents of cacao black pod achieved similar genome size and gene model numbers by different mechanisms.</title>
        <authorList>
            <person name="Ali S."/>
            <person name="Shao J."/>
            <person name="Larry D.J."/>
            <person name="Kronmiller B."/>
            <person name="Shen D."/>
            <person name="Strem M.D."/>
            <person name="Melnick R.L."/>
            <person name="Guiltinan M.J."/>
            <person name="Tyler B.M."/>
            <person name="Meinhardt L.W."/>
            <person name="Bailey B.A."/>
        </authorList>
    </citation>
    <scope>NUCLEOTIDE SEQUENCE [LARGE SCALE GENOMIC DNA]</scope>
    <source>
        <strain evidence="2">zdho120</strain>
    </source>
</reference>
<protein>
    <submittedName>
        <fullName evidence="1">Uncharacterized protein</fullName>
    </submittedName>
</protein>
<name>A0A225UE51_9STRA</name>
<dbReference type="EMBL" id="NBNE01020731">
    <property type="protein sequence ID" value="OWY91233.1"/>
    <property type="molecule type" value="Genomic_DNA"/>
</dbReference>
<accession>A0A225UE51</accession>
<dbReference type="Proteomes" id="UP000198211">
    <property type="component" value="Unassembled WGS sequence"/>
</dbReference>
<evidence type="ECO:0000313" key="1">
    <source>
        <dbReference type="EMBL" id="OWY91233.1"/>
    </source>
</evidence>
<evidence type="ECO:0000313" key="2">
    <source>
        <dbReference type="Proteomes" id="UP000198211"/>
    </source>
</evidence>